<dbReference type="RefSeq" id="WP_169495395.1">
    <property type="nucleotide sequence ID" value="NZ_JABBGM010000020.1"/>
</dbReference>
<proteinExistence type="predicted"/>
<evidence type="ECO:0000313" key="1">
    <source>
        <dbReference type="EMBL" id="NML96191.1"/>
    </source>
</evidence>
<sequence length="500" mass="56574">MPEITVHVPDFASMEDDEVRQHPLTRHSDGKWSALSQVLKSDFETERMNINEAWAMTSLAWRCPACSRKKIDIARKTESGVILCQLERHHDHLGDLAARILRETAWLDNTDPLYTQRKRACAAVLPLVERFAETLVCMDCNAADAAMQKDLGRRVHPDFSFSPGEIGAFVDARPNCAHELNFEKGLAIWAKADADFQQRLVFIEQIAGRLTLGLHDREQYNDSYNLVGDQDARMFLSLATSQLGARGKLPQLWEALRARSCASDGHRSAQTKTTAPRVRVPTPKEFAEYDRAMQKPGPWSKTAADWRCACCSRSKQEIIRPSGKGKWTGHIHEICDYREVTDERALQFRSAYRAERPIFESYVKVTICQDCRLVMTDAGKLRADGRGGENCLSPDVVRSLVREARPNCRHDVSDQQLREAIETSRSWSSGADDFWTHCRQAGEASLRLSQYVDGRGMPFALARQHAITDLTQSGDLPGSNAEEVFDWLIQERKRLDKQGL</sequence>
<dbReference type="AlphaFoldDB" id="A0A7Y0BTB9"/>
<name>A0A7Y0BTB9_9SPHN</name>
<protein>
    <submittedName>
        <fullName evidence="1">Uncharacterized protein</fullName>
    </submittedName>
</protein>
<organism evidence="1 2">
    <name type="scientific">Novosphingobium olei</name>
    <dbReference type="NCBI Taxonomy" id="2728851"/>
    <lineage>
        <taxon>Bacteria</taxon>
        <taxon>Pseudomonadati</taxon>
        <taxon>Pseudomonadota</taxon>
        <taxon>Alphaproteobacteria</taxon>
        <taxon>Sphingomonadales</taxon>
        <taxon>Sphingomonadaceae</taxon>
        <taxon>Novosphingobium</taxon>
    </lineage>
</organism>
<keyword evidence="2" id="KW-1185">Reference proteome</keyword>
<dbReference type="EMBL" id="JABBGM010000020">
    <property type="protein sequence ID" value="NML96191.1"/>
    <property type="molecule type" value="Genomic_DNA"/>
</dbReference>
<gene>
    <name evidence="1" type="ORF">HHL27_21260</name>
</gene>
<reference evidence="1 2" key="1">
    <citation type="submission" date="2020-04" db="EMBL/GenBank/DDBJ databases">
        <title>Novosphingobium sp. TW-4 isolated from soil.</title>
        <authorList>
            <person name="Dahal R.H."/>
            <person name="Chaudhary D.K."/>
        </authorList>
    </citation>
    <scope>NUCLEOTIDE SEQUENCE [LARGE SCALE GENOMIC DNA]</scope>
    <source>
        <strain evidence="1 2">TW-4</strain>
    </source>
</reference>
<dbReference type="Proteomes" id="UP000583556">
    <property type="component" value="Unassembled WGS sequence"/>
</dbReference>
<accession>A0A7Y0BTB9</accession>
<evidence type="ECO:0000313" key="2">
    <source>
        <dbReference type="Proteomes" id="UP000583556"/>
    </source>
</evidence>
<comment type="caution">
    <text evidence="1">The sequence shown here is derived from an EMBL/GenBank/DDBJ whole genome shotgun (WGS) entry which is preliminary data.</text>
</comment>